<comment type="caution">
    <text evidence="10">The sequence shown here is derived from an EMBL/GenBank/DDBJ whole genome shotgun (WGS) entry which is preliminary data.</text>
</comment>
<evidence type="ECO:0000256" key="5">
    <source>
        <dbReference type="ARBA" id="ARBA00036696"/>
    </source>
</evidence>
<protein>
    <recommendedName>
        <fullName evidence="6">dihydropyrimidinase</fullName>
        <ecNumber evidence="6">3.5.2.2</ecNumber>
    </recommendedName>
</protein>
<comment type="similarity">
    <text evidence="2">Belongs to the metallo-dependent hydrolases superfamily. Hydantoinase/dihydropyrimidinase family.</text>
</comment>
<evidence type="ECO:0000256" key="2">
    <source>
        <dbReference type="ARBA" id="ARBA00008829"/>
    </source>
</evidence>
<name>A0AAV1ICL6_9CHLO</name>
<dbReference type="InterPro" id="IPR032466">
    <property type="entry name" value="Metal_Hydrolase"/>
</dbReference>
<keyword evidence="4" id="KW-0378">Hydrolase</keyword>
<organism evidence="10 11">
    <name type="scientific">Coccomyxa viridis</name>
    <dbReference type="NCBI Taxonomy" id="1274662"/>
    <lineage>
        <taxon>Eukaryota</taxon>
        <taxon>Viridiplantae</taxon>
        <taxon>Chlorophyta</taxon>
        <taxon>core chlorophytes</taxon>
        <taxon>Trebouxiophyceae</taxon>
        <taxon>Trebouxiophyceae incertae sedis</taxon>
        <taxon>Coccomyxaceae</taxon>
        <taxon>Coccomyxa</taxon>
    </lineage>
</organism>
<dbReference type="InterPro" id="IPR006680">
    <property type="entry name" value="Amidohydro-rel"/>
</dbReference>
<dbReference type="InterPro" id="IPR050378">
    <property type="entry name" value="Metallo-dep_Hydrolases_sf"/>
</dbReference>
<evidence type="ECO:0000313" key="10">
    <source>
        <dbReference type="EMBL" id="CAK0784973.1"/>
    </source>
</evidence>
<evidence type="ECO:0000256" key="4">
    <source>
        <dbReference type="ARBA" id="ARBA00022801"/>
    </source>
</evidence>
<evidence type="ECO:0000256" key="3">
    <source>
        <dbReference type="ARBA" id="ARBA00022723"/>
    </source>
</evidence>
<gene>
    <name evidence="10" type="ORF">CVIRNUC_008178</name>
</gene>
<comment type="PTM">
    <text evidence="7">Carbamylation allows a single lysine to coordinate two divalent metal cations.</text>
</comment>
<dbReference type="Gene3D" id="3.20.20.140">
    <property type="entry name" value="Metal-dependent hydrolases"/>
    <property type="match status" value="1"/>
</dbReference>
<dbReference type="FunFam" id="3.20.20.140:FF:000076">
    <property type="entry name" value="Dihydropyrimidinase like 2"/>
    <property type="match status" value="1"/>
</dbReference>
<dbReference type="AlphaFoldDB" id="A0AAV1ICL6"/>
<dbReference type="InterPro" id="IPR011778">
    <property type="entry name" value="Hydantoinase/dihydroPyrase"/>
</dbReference>
<dbReference type="EC" id="3.5.2.2" evidence="6"/>
<dbReference type="GO" id="GO:0004157">
    <property type="term" value="F:dihydropyrimidinase activity"/>
    <property type="evidence" value="ECO:0007669"/>
    <property type="project" value="UniProtKB-EC"/>
</dbReference>
<dbReference type="InterPro" id="IPR011059">
    <property type="entry name" value="Metal-dep_hydrolase_composite"/>
</dbReference>
<dbReference type="GO" id="GO:0046872">
    <property type="term" value="F:metal ion binding"/>
    <property type="evidence" value="ECO:0007669"/>
    <property type="project" value="UniProtKB-KW"/>
</dbReference>
<dbReference type="EMBL" id="CAUYUE010000011">
    <property type="protein sequence ID" value="CAK0784973.1"/>
    <property type="molecule type" value="Genomic_DNA"/>
</dbReference>
<evidence type="ECO:0000256" key="6">
    <source>
        <dbReference type="ARBA" id="ARBA00039113"/>
    </source>
</evidence>
<evidence type="ECO:0000313" key="11">
    <source>
        <dbReference type="Proteomes" id="UP001314263"/>
    </source>
</evidence>
<evidence type="ECO:0000256" key="7">
    <source>
        <dbReference type="PIRSR" id="PIRSR611778-50"/>
    </source>
</evidence>
<comment type="catalytic activity">
    <reaction evidence="5">
        <text>5,6-dihydrouracil + H2O = 3-(carbamoylamino)propanoate + H(+)</text>
        <dbReference type="Rhea" id="RHEA:16121"/>
        <dbReference type="ChEBI" id="CHEBI:11892"/>
        <dbReference type="ChEBI" id="CHEBI:15377"/>
        <dbReference type="ChEBI" id="CHEBI:15378"/>
        <dbReference type="ChEBI" id="CHEBI:15901"/>
        <dbReference type="EC" id="3.5.2.2"/>
    </reaction>
</comment>
<feature type="chain" id="PRO_5043774112" description="dihydropyrimidinase" evidence="8">
    <location>
        <begin position="26"/>
        <end position="522"/>
    </location>
</feature>
<dbReference type="GO" id="GO:0006208">
    <property type="term" value="P:pyrimidine nucleobase catabolic process"/>
    <property type="evidence" value="ECO:0007669"/>
    <property type="project" value="TreeGrafter"/>
</dbReference>
<dbReference type="Gene3D" id="2.30.40.10">
    <property type="entry name" value="Urease, subunit C, domain 1"/>
    <property type="match status" value="1"/>
</dbReference>
<keyword evidence="3" id="KW-0479">Metal-binding</keyword>
<dbReference type="CDD" id="cd01314">
    <property type="entry name" value="D-HYD"/>
    <property type="match status" value="1"/>
</dbReference>
<evidence type="ECO:0000256" key="1">
    <source>
        <dbReference type="ARBA" id="ARBA00001947"/>
    </source>
</evidence>
<dbReference type="Proteomes" id="UP001314263">
    <property type="component" value="Unassembled WGS sequence"/>
</dbReference>
<dbReference type="PANTHER" id="PTHR11647:SF1">
    <property type="entry name" value="COLLAPSIN RESPONSE MEDIATOR PROTEIN"/>
    <property type="match status" value="1"/>
</dbReference>
<dbReference type="SUPFAM" id="SSF51338">
    <property type="entry name" value="Composite domain of metallo-dependent hydrolases"/>
    <property type="match status" value="2"/>
</dbReference>
<dbReference type="Pfam" id="PF01979">
    <property type="entry name" value="Amidohydro_1"/>
    <property type="match status" value="1"/>
</dbReference>
<keyword evidence="11" id="KW-1185">Reference proteome</keyword>
<evidence type="ECO:0000256" key="8">
    <source>
        <dbReference type="SAM" id="SignalP"/>
    </source>
</evidence>
<feature type="signal peptide" evidence="8">
    <location>
        <begin position="1"/>
        <end position="25"/>
    </location>
</feature>
<accession>A0AAV1ICL6</accession>
<proteinExistence type="inferred from homology"/>
<feature type="modified residue" description="N6-carboxylysine" evidence="7">
    <location>
        <position position="173"/>
    </location>
</feature>
<dbReference type="NCBIfam" id="TIGR02033">
    <property type="entry name" value="D-hydantoinase"/>
    <property type="match status" value="1"/>
</dbReference>
<dbReference type="SUPFAM" id="SSF51556">
    <property type="entry name" value="Metallo-dependent hydrolases"/>
    <property type="match status" value="1"/>
</dbReference>
<dbReference type="GO" id="GO:0005829">
    <property type="term" value="C:cytosol"/>
    <property type="evidence" value="ECO:0007669"/>
    <property type="project" value="TreeGrafter"/>
</dbReference>
<reference evidence="10 11" key="1">
    <citation type="submission" date="2023-10" db="EMBL/GenBank/DDBJ databases">
        <authorList>
            <person name="Maclean D."/>
            <person name="Macfadyen A."/>
        </authorList>
    </citation>
    <scope>NUCLEOTIDE SEQUENCE [LARGE SCALE GENOMIC DNA]</scope>
</reference>
<feature type="domain" description="Amidohydrolase-related" evidence="9">
    <location>
        <begin position="75"/>
        <end position="460"/>
    </location>
</feature>
<evidence type="ECO:0000259" key="9">
    <source>
        <dbReference type="Pfam" id="PF01979"/>
    </source>
</evidence>
<comment type="cofactor">
    <cofactor evidence="1">
        <name>Zn(2+)</name>
        <dbReference type="ChEBI" id="CHEBI:29105"/>
    </cofactor>
</comment>
<dbReference type="PANTHER" id="PTHR11647">
    <property type="entry name" value="HYDRANTOINASE/DIHYDROPYRIMIDINASE FAMILY MEMBER"/>
    <property type="match status" value="1"/>
</dbReference>
<sequence length="522" mass="55975">MAPARVLRPLLLLILCSTLVLQSHGGGIIIKGGTVVSADSSHLADVLIEDGLVQAVGLSLKGDSSTRIIDAKGKLVMPGGIDPHTHLDAPMMNSISSDDFFSGQGAALAGGTTMVIDFALPVDGDIAKGFKRYQEVTKRSVMDYGLHMAVTTWNEKVSSDMQKLTKQGINSFKFFLAYKGAMAVTDEQLLNGLRRAKELGALPMIHCENAEALIDAQQRTFDAGFTGPEGHYISRPAVLEDEGTARALYLAQYVNTPIYIVHVMSKGAASLIADAKLRGQRVIGETIASGIAAVEGKIWDPDFKEAAKYVMSPPIRSPEHQEGLKAAVAGGVLDIVATDHCPWNSTQKRAGIHDFRAIPNGVNGIEERMHITWDTLVKPGVITPSDFVRITSTNVAKAFNLYPKKGVIAAGSDADIIIMDPTAKHTISASTHHSRIDTNIYEGREITGQVEMTISQGNVVWEKGELNVKEGAGRFIKLPTGGELFDGLAEQDAAAIAKAFPYGVPGQPVKRDLREAGSKDEL</sequence>
<keyword evidence="8" id="KW-0732">Signal</keyword>